<evidence type="ECO:0000313" key="2">
    <source>
        <dbReference type="EMBL" id="QBP31477.1"/>
    </source>
</evidence>
<evidence type="ECO:0000256" key="1">
    <source>
        <dbReference type="SAM" id="Phobius"/>
    </source>
</evidence>
<dbReference type="EMBL" id="MK494117">
    <property type="protein sequence ID" value="QBP31477.1"/>
    <property type="molecule type" value="Genomic_DNA"/>
</dbReference>
<keyword evidence="1" id="KW-0812">Transmembrane</keyword>
<gene>
    <name evidence="2" type="primary">64</name>
    <name evidence="2" type="ORF">SEA_MIRAMAE_64</name>
</gene>
<dbReference type="Proteomes" id="UP000295340">
    <property type="component" value="Segment"/>
</dbReference>
<keyword evidence="1" id="KW-0472">Membrane</keyword>
<dbReference type="KEGG" id="vg:64946944"/>
<name>A0A482JCE1_9CAUD</name>
<proteinExistence type="predicted"/>
<sequence length="25" mass="2677">MIDVIVFGIIVALALLSGILMYLKA</sequence>
<reference evidence="2 3" key="1">
    <citation type="submission" date="2019-02" db="EMBL/GenBank/DDBJ databases">
        <authorList>
            <person name="Stoner T.H."/>
            <person name="Garlena R.A."/>
            <person name="Russell D.A."/>
            <person name="Pope W.H."/>
            <person name="Jacobs-Sera D."/>
            <person name="Hatfull G.F."/>
        </authorList>
    </citation>
    <scope>NUCLEOTIDE SEQUENCE [LARGE SCALE GENOMIC DNA]</scope>
</reference>
<feature type="transmembrane region" description="Helical" evidence="1">
    <location>
        <begin position="6"/>
        <end position="23"/>
    </location>
</feature>
<accession>A0A482JCE1</accession>
<protein>
    <submittedName>
        <fullName evidence="2">Uncharacterized protein</fullName>
    </submittedName>
</protein>
<keyword evidence="1" id="KW-1133">Transmembrane helix</keyword>
<dbReference type="RefSeq" id="YP_010063143.1">
    <property type="nucleotide sequence ID" value="NC_054802.1"/>
</dbReference>
<dbReference type="GeneID" id="64946944"/>
<evidence type="ECO:0000313" key="3">
    <source>
        <dbReference type="Proteomes" id="UP000295340"/>
    </source>
</evidence>
<organism evidence="2 3">
    <name type="scientific">Mycobacterium phage Miramae</name>
    <dbReference type="NCBI Taxonomy" id="2517961"/>
    <lineage>
        <taxon>Viruses</taxon>
        <taxon>Duplodnaviria</taxon>
        <taxon>Heunggongvirae</taxon>
        <taxon>Uroviricota</taxon>
        <taxon>Caudoviricetes</taxon>
        <taxon>Backyardiganvirus</taxon>
        <taxon>Backyardiganvirus miramae</taxon>
    </lineage>
</organism>
<keyword evidence="3" id="KW-1185">Reference proteome</keyword>